<dbReference type="EMBL" id="JAVIJP010000008">
    <property type="protein sequence ID" value="KAL3648476.1"/>
    <property type="molecule type" value="Genomic_DNA"/>
</dbReference>
<dbReference type="Pfam" id="PF00189">
    <property type="entry name" value="Ribosomal_S3_C"/>
    <property type="match status" value="1"/>
</dbReference>
<evidence type="ECO:0000256" key="6">
    <source>
        <dbReference type="ARBA" id="ARBA00022692"/>
    </source>
</evidence>
<dbReference type="GO" id="GO:0016020">
    <property type="term" value="C:membrane"/>
    <property type="evidence" value="ECO:0007669"/>
    <property type="project" value="UniProtKB-SubCell"/>
</dbReference>
<dbReference type="PANTHER" id="PTHR11760:SF19">
    <property type="entry name" value="SMALL RIBOSOMAL SUBUNIT PROTEIN US3C"/>
    <property type="match status" value="1"/>
</dbReference>
<accession>A0ABD3E5X2</accession>
<dbReference type="Gene3D" id="3.90.1110.10">
    <property type="entry name" value="RNA polymerase Rpb2, domain 2"/>
    <property type="match status" value="1"/>
</dbReference>
<dbReference type="PROSITE" id="PS51003">
    <property type="entry name" value="CYTB_CTER"/>
    <property type="match status" value="1"/>
</dbReference>
<dbReference type="Gene3D" id="3.30.300.20">
    <property type="match status" value="1"/>
</dbReference>
<evidence type="ECO:0000313" key="21">
    <source>
        <dbReference type="EMBL" id="KAL3648476.1"/>
    </source>
</evidence>
<evidence type="ECO:0000256" key="15">
    <source>
        <dbReference type="ARBA" id="ARBA00035154"/>
    </source>
</evidence>
<keyword evidence="12 18" id="KW-0472">Membrane</keyword>
<evidence type="ECO:0000256" key="3">
    <source>
        <dbReference type="ARBA" id="ARBA00011458"/>
    </source>
</evidence>
<evidence type="ECO:0000256" key="4">
    <source>
        <dbReference type="ARBA" id="ARBA00022448"/>
    </source>
</evidence>
<dbReference type="Gene3D" id="1.10.287.980">
    <property type="entry name" value="plastocyanin oxidoreductase"/>
    <property type="match status" value="1"/>
</dbReference>
<dbReference type="InterPro" id="IPR005798">
    <property type="entry name" value="Cyt_b/b6_C"/>
</dbReference>
<evidence type="ECO:0000313" key="22">
    <source>
        <dbReference type="Proteomes" id="UP001632038"/>
    </source>
</evidence>
<dbReference type="GO" id="GO:0003899">
    <property type="term" value="F:DNA-directed RNA polymerase activity"/>
    <property type="evidence" value="ECO:0007669"/>
    <property type="project" value="UniProtKB-EC"/>
</dbReference>
<evidence type="ECO:0000256" key="16">
    <source>
        <dbReference type="ARBA" id="ARBA00048552"/>
    </source>
</evidence>
<dbReference type="FunFam" id="3.30.300.20:FF:000008">
    <property type="entry name" value="30S ribosomal protein S3, chloroplastic"/>
    <property type="match status" value="1"/>
</dbReference>
<evidence type="ECO:0000256" key="9">
    <source>
        <dbReference type="ARBA" id="ARBA00022980"/>
    </source>
</evidence>
<dbReference type="GO" id="GO:0015979">
    <property type="term" value="P:photosynthesis"/>
    <property type="evidence" value="ECO:0007669"/>
    <property type="project" value="UniProtKB-KW"/>
</dbReference>
<evidence type="ECO:0000256" key="10">
    <source>
        <dbReference type="ARBA" id="ARBA00022982"/>
    </source>
</evidence>
<dbReference type="Pfam" id="PF00032">
    <property type="entry name" value="Cytochrom_B_C"/>
    <property type="match status" value="1"/>
</dbReference>
<dbReference type="Gene3D" id="1.20.5.510">
    <property type="entry name" value="Single helix bin"/>
    <property type="match status" value="1"/>
</dbReference>
<reference evidence="22" key="1">
    <citation type="journal article" date="2024" name="IScience">
        <title>Strigolactones Initiate the Formation of Haustorium-like Structures in Castilleja.</title>
        <authorList>
            <person name="Buerger M."/>
            <person name="Peterson D."/>
            <person name="Chory J."/>
        </authorList>
    </citation>
    <scope>NUCLEOTIDE SEQUENCE [LARGE SCALE GENOMIC DNA]</scope>
</reference>
<dbReference type="InterPro" id="IPR004044">
    <property type="entry name" value="KH_dom_type_2"/>
</dbReference>
<comment type="catalytic activity">
    <reaction evidence="16">
        <text>RNA(n) + a ribonucleoside 5'-triphosphate = RNA(n+1) + diphosphate</text>
        <dbReference type="Rhea" id="RHEA:21248"/>
        <dbReference type="Rhea" id="RHEA-COMP:14527"/>
        <dbReference type="Rhea" id="RHEA-COMP:17342"/>
        <dbReference type="ChEBI" id="CHEBI:33019"/>
        <dbReference type="ChEBI" id="CHEBI:61557"/>
        <dbReference type="ChEBI" id="CHEBI:140395"/>
        <dbReference type="EC" id="2.7.7.6"/>
    </reaction>
</comment>
<evidence type="ECO:0000256" key="14">
    <source>
        <dbReference type="ARBA" id="ARBA00025834"/>
    </source>
</evidence>
<dbReference type="PROSITE" id="PS50823">
    <property type="entry name" value="KH_TYPE_2"/>
    <property type="match status" value="1"/>
</dbReference>
<evidence type="ECO:0000256" key="7">
    <source>
        <dbReference type="ARBA" id="ARBA00022730"/>
    </source>
</evidence>
<keyword evidence="7" id="KW-0699">rRNA-binding</keyword>
<dbReference type="Pfam" id="PF04561">
    <property type="entry name" value="RNA_pol_Rpb2_2"/>
    <property type="match status" value="1"/>
</dbReference>
<dbReference type="CDD" id="cd00290">
    <property type="entry name" value="cytochrome_b_C"/>
    <property type="match status" value="1"/>
</dbReference>
<feature type="domain" description="Cytochrome b/b6 C-terminal region profile" evidence="20">
    <location>
        <begin position="588"/>
        <end position="683"/>
    </location>
</feature>
<keyword evidence="9 21" id="KW-0689">Ribosomal protein</keyword>
<keyword evidence="11 18" id="KW-1133">Transmembrane helix</keyword>
<keyword evidence="10" id="KW-0249">Electron transport</keyword>
<dbReference type="SUPFAM" id="SSF81648">
    <property type="entry name" value="a domain/subunit of cytochrome bc1 complex (Ubiquinol-cytochrome c reductase)"/>
    <property type="match status" value="1"/>
</dbReference>
<evidence type="ECO:0000256" key="17">
    <source>
        <dbReference type="PROSITE-ProRule" id="PRU00118"/>
    </source>
</evidence>
<evidence type="ECO:0000256" key="13">
    <source>
        <dbReference type="ARBA" id="ARBA00023274"/>
    </source>
</evidence>
<evidence type="ECO:0000256" key="5">
    <source>
        <dbReference type="ARBA" id="ARBA00022531"/>
    </source>
</evidence>
<dbReference type="InterPro" id="IPR015946">
    <property type="entry name" value="KH_dom-like_a/b"/>
</dbReference>
<dbReference type="InterPro" id="IPR036150">
    <property type="entry name" value="Cyt_b/b6_C_sf"/>
</dbReference>
<dbReference type="GO" id="GO:0016491">
    <property type="term" value="F:oxidoreductase activity"/>
    <property type="evidence" value="ECO:0007669"/>
    <property type="project" value="UniProtKB-UniRule"/>
</dbReference>
<dbReference type="GO" id="GO:0019843">
    <property type="term" value="F:rRNA binding"/>
    <property type="evidence" value="ECO:0007669"/>
    <property type="project" value="UniProtKB-KW"/>
</dbReference>
<dbReference type="PANTHER" id="PTHR11760">
    <property type="entry name" value="30S/40S RIBOSOMAL PROTEIN S3"/>
    <property type="match status" value="1"/>
</dbReference>
<dbReference type="SUPFAM" id="SSF54814">
    <property type="entry name" value="Prokaryotic type KH domain (KH-domain type II)"/>
    <property type="match status" value="1"/>
</dbReference>
<keyword evidence="8 17" id="KW-0694">RNA-binding</keyword>
<keyword evidence="13" id="KW-0687">Ribonucleoprotein</keyword>
<dbReference type="InterPro" id="IPR005704">
    <property type="entry name" value="Ribosomal_uS3_bac-typ"/>
</dbReference>
<evidence type="ECO:0000259" key="20">
    <source>
        <dbReference type="PROSITE" id="PS51003"/>
    </source>
</evidence>
<evidence type="ECO:0000256" key="12">
    <source>
        <dbReference type="ARBA" id="ARBA00023136"/>
    </source>
</evidence>
<evidence type="ECO:0000256" key="1">
    <source>
        <dbReference type="ARBA" id="ARBA00004141"/>
    </source>
</evidence>
<feature type="domain" description="KH type-2" evidence="19">
    <location>
        <begin position="43"/>
        <end position="118"/>
    </location>
</feature>
<dbReference type="NCBIfam" id="TIGR01009">
    <property type="entry name" value="rpsC_bact"/>
    <property type="match status" value="1"/>
</dbReference>
<dbReference type="GO" id="GO:0005840">
    <property type="term" value="C:ribosome"/>
    <property type="evidence" value="ECO:0007669"/>
    <property type="project" value="UniProtKB-KW"/>
</dbReference>
<keyword evidence="5" id="KW-0602">Photosynthesis</keyword>
<dbReference type="NCBIfam" id="TIGR01156">
    <property type="entry name" value="cytb6_f_IV"/>
    <property type="match status" value="1"/>
</dbReference>
<dbReference type="InterPro" id="IPR048260">
    <property type="entry name" value="Cytochrome_b_C_euk/bac"/>
</dbReference>
<keyword evidence="6 18" id="KW-0812">Transmembrane</keyword>
<dbReference type="CDD" id="cd02412">
    <property type="entry name" value="KH-II_30S_S3"/>
    <property type="match status" value="1"/>
</dbReference>
<dbReference type="GO" id="GO:1990904">
    <property type="term" value="C:ribonucleoprotein complex"/>
    <property type="evidence" value="ECO:0007669"/>
    <property type="project" value="UniProtKB-KW"/>
</dbReference>
<organism evidence="21 22">
    <name type="scientific">Castilleja foliolosa</name>
    <dbReference type="NCBI Taxonomy" id="1961234"/>
    <lineage>
        <taxon>Eukaryota</taxon>
        <taxon>Viridiplantae</taxon>
        <taxon>Streptophyta</taxon>
        <taxon>Embryophyta</taxon>
        <taxon>Tracheophyta</taxon>
        <taxon>Spermatophyta</taxon>
        <taxon>Magnoliopsida</taxon>
        <taxon>eudicotyledons</taxon>
        <taxon>Gunneridae</taxon>
        <taxon>Pentapetalae</taxon>
        <taxon>asterids</taxon>
        <taxon>lamiids</taxon>
        <taxon>Lamiales</taxon>
        <taxon>Orobanchaceae</taxon>
        <taxon>Pedicularideae</taxon>
        <taxon>Castillejinae</taxon>
        <taxon>Castilleja</taxon>
    </lineage>
</organism>
<dbReference type="InterPro" id="IPR007642">
    <property type="entry name" value="RNA_pol_Rpb2_2"/>
</dbReference>
<dbReference type="FunFam" id="1.10.287.980:FF:000001">
    <property type="entry name" value="Cytochrome b6-f complex subunit 4"/>
    <property type="match status" value="1"/>
</dbReference>
<proteinExistence type="inferred from homology"/>
<dbReference type="Proteomes" id="UP001632038">
    <property type="component" value="Unassembled WGS sequence"/>
</dbReference>
<name>A0ABD3E5X2_9LAMI</name>
<keyword evidence="22" id="KW-1185">Reference proteome</keyword>
<evidence type="ECO:0000259" key="19">
    <source>
        <dbReference type="PROSITE" id="PS50823"/>
    </source>
</evidence>
<evidence type="ECO:0000256" key="11">
    <source>
        <dbReference type="ARBA" id="ARBA00022989"/>
    </source>
</evidence>
<comment type="similarity">
    <text evidence="2">Belongs to the universal ribosomal protein uS3 family.</text>
</comment>
<evidence type="ECO:0000256" key="2">
    <source>
        <dbReference type="ARBA" id="ARBA00010761"/>
    </source>
</evidence>
<dbReference type="GO" id="GO:0022900">
    <property type="term" value="P:electron transport chain"/>
    <property type="evidence" value="ECO:0007669"/>
    <property type="project" value="UniProtKB-UniRule"/>
</dbReference>
<dbReference type="InterPro" id="IPR005870">
    <property type="entry name" value="Cyt_b6/f_cplx_suIV"/>
</dbReference>
<comment type="caution">
    <text evidence="21">The sequence shown here is derived from an EMBL/GenBank/DDBJ whole genome shotgun (WGS) entry which is preliminary data.</text>
</comment>
<comment type="subunit">
    <text evidence="14">The 4 large subunits of the cytochrome b6-f complex are cytochrome b6, subunit IV (17 kDa polypeptide, PetD), cytochrome f and the Rieske protein, while the 4 small subunits are PetG, PetL, PetM and PetN. The complex functions as a dimer.</text>
</comment>
<dbReference type="InterPro" id="IPR037034">
    <property type="entry name" value="RNA_pol_Rpb2_2_sf"/>
</dbReference>
<feature type="transmembrane region" description="Helical" evidence="18">
    <location>
        <begin position="618"/>
        <end position="638"/>
    </location>
</feature>
<dbReference type="HAMAP" id="MF_01309_B">
    <property type="entry name" value="Ribosomal_uS3_B"/>
    <property type="match status" value="1"/>
</dbReference>
<dbReference type="AlphaFoldDB" id="A0ABD3E5X2"/>
<dbReference type="InterPro" id="IPR009019">
    <property type="entry name" value="KH_sf_prok-type"/>
</dbReference>
<dbReference type="Gene3D" id="3.30.1140.32">
    <property type="entry name" value="Ribosomal protein S3, C-terminal domain"/>
    <property type="match status" value="1"/>
</dbReference>
<dbReference type="InterPro" id="IPR057258">
    <property type="entry name" value="Ribosomal_uS3"/>
</dbReference>
<sequence>MGQKINPLGFRLGTTQSHHSLWFAQPKNYSEGLQEDQKIRDFIKNYVQKNMRISSGAEGIARIEIQKRIDLIQVVIFMGFPKLLIESRPRGIEELQMNLQKEFHYVNRKLNIAITRITKPYRNPNILAEFIAGQLKNRVSFRKAMKKAIELTEQADTKGIQVQISGRIDGKEIARVEWIREGRVPLQTIRAKIDYCSYTNQGVSYTSKEALLDMPRNIPINNYLNNNLGRVDTLYIKKVADRKYFDWNILNFYLKQKVDIEAWTMIDTNRNQNIQIFTKNFQIISKKDLSYLMIPEKNPPNSHKGFFDWMGMNEKILKQPISNLKSWFFPEFVLLSNVYKMKPWFIPNEERNSNFAPIYFGDEQSNYHYIYRIVINQILQSPGIYYRSELDHNGISVYTGTIISDWGGRSELEIDRKARIWARVSRKQKISILVLSSAMGSNLREILDNVYYPEIFLAFLNDKERKKIGSKENAILEFYQQFACVGGDPVFSESLCKELQKKFFQQKCELGRIGRSNCLLTRTKSGKTSEIISILNLGHIRVPNQISLERSSGSVVVFQTLPMRVVILGTIACNVGLAVLEPSMIGEPADPFATPLEILPEWYFFPVFQILRTVPNKLLGVLLMVSVPAGLLTVPFLENVNKFQNPFRRPVATTVFLIGTAVALWLGIGATLPIDKSLTLGLF</sequence>
<comment type="subcellular location">
    <subcellularLocation>
        <location evidence="1">Membrane</location>
        <topology evidence="1">Multi-pass membrane protein</topology>
    </subcellularLocation>
</comment>
<keyword evidence="4" id="KW-0813">Transport</keyword>
<gene>
    <name evidence="21" type="primary">rps3</name>
    <name evidence="21" type="ORF">CASFOL_007900</name>
</gene>
<evidence type="ECO:0000256" key="18">
    <source>
        <dbReference type="SAM" id="Phobius"/>
    </source>
</evidence>
<evidence type="ECO:0000256" key="8">
    <source>
        <dbReference type="ARBA" id="ARBA00022884"/>
    </source>
</evidence>
<comment type="subunit">
    <text evidence="3">Part of the 30S ribosomal subunit.</text>
</comment>
<dbReference type="InterPro" id="IPR036419">
    <property type="entry name" value="Ribosomal_S3_C_sf"/>
</dbReference>
<dbReference type="SUPFAM" id="SSF64484">
    <property type="entry name" value="beta and beta-prime subunits of DNA dependent RNA-polymerase"/>
    <property type="match status" value="1"/>
</dbReference>
<dbReference type="InterPro" id="IPR001351">
    <property type="entry name" value="Ribosomal_uS3_C"/>
</dbReference>
<feature type="transmembrane region" description="Helical" evidence="18">
    <location>
        <begin position="650"/>
        <end position="674"/>
    </location>
</feature>
<dbReference type="SUPFAM" id="SSF54821">
    <property type="entry name" value="Ribosomal protein S3 C-terminal domain"/>
    <property type="match status" value="1"/>
</dbReference>
<protein>
    <recommendedName>
        <fullName evidence="15">Small ribosomal subunit protein uS3c</fullName>
    </recommendedName>
</protein>